<dbReference type="EMBL" id="JAVRIE010000002">
    <property type="protein sequence ID" value="MDT0581952.1"/>
    <property type="molecule type" value="Genomic_DNA"/>
</dbReference>
<sequence length="209" mass="23257">MAWSSFMTSTIISDSETIDVQSIAEQLQSLVNENSQAWLGAKAYKNSEVLTPALSENNAKRERQYNRYKLLLFQLATTYGKKELHRISQQVSPYDPKQAADEAIYIASLEHLLETMPVLENGGLEVYYADNAEGVFAYSRQNGSARAYIALNFSFNTQEMPLPFGFMASTKVAVWQSDSVSASGKDIERFVTQQAIGVQAFSGKVVIVE</sequence>
<organism evidence="1 2">
    <name type="scientific">Brumicola blandensis</name>
    <dbReference type="NCBI Taxonomy" id="3075611"/>
    <lineage>
        <taxon>Bacteria</taxon>
        <taxon>Pseudomonadati</taxon>
        <taxon>Pseudomonadota</taxon>
        <taxon>Gammaproteobacteria</taxon>
        <taxon>Alteromonadales</taxon>
        <taxon>Alteromonadaceae</taxon>
        <taxon>Brumicola</taxon>
    </lineage>
</organism>
<accession>A0AAW8QY65</accession>
<protein>
    <submittedName>
        <fullName evidence="1">Alpha-glucosidase C-terminal domain-containing protein</fullName>
    </submittedName>
</protein>
<evidence type="ECO:0000313" key="1">
    <source>
        <dbReference type="EMBL" id="MDT0581952.1"/>
    </source>
</evidence>
<name>A0AAW8QY65_9ALTE</name>
<keyword evidence="2" id="KW-1185">Reference proteome</keyword>
<comment type="caution">
    <text evidence="1">The sequence shown here is derived from an EMBL/GenBank/DDBJ whole genome shotgun (WGS) entry which is preliminary data.</text>
</comment>
<gene>
    <name evidence="1" type="ORF">RM544_05340</name>
</gene>
<proteinExistence type="predicted"/>
<dbReference type="InterPro" id="IPR013780">
    <property type="entry name" value="Glyco_hydro_b"/>
</dbReference>
<dbReference type="AlphaFoldDB" id="A0AAW8QY65"/>
<evidence type="ECO:0000313" key="2">
    <source>
        <dbReference type="Proteomes" id="UP001249020"/>
    </source>
</evidence>
<reference evidence="1 2" key="1">
    <citation type="submission" date="2023-09" db="EMBL/GenBank/DDBJ databases">
        <authorList>
            <person name="Rey-Velasco X."/>
        </authorList>
    </citation>
    <scope>NUCLEOTIDE SEQUENCE [LARGE SCALE GENOMIC DNA]</scope>
    <source>
        <strain evidence="1 2">W409</strain>
    </source>
</reference>
<dbReference type="SUPFAM" id="SSF51011">
    <property type="entry name" value="Glycosyl hydrolase domain"/>
    <property type="match status" value="1"/>
</dbReference>
<dbReference type="Proteomes" id="UP001249020">
    <property type="component" value="Unassembled WGS sequence"/>
</dbReference>
<dbReference type="RefSeq" id="WP_311360747.1">
    <property type="nucleotide sequence ID" value="NZ_JAVRIE010000002.1"/>
</dbReference>
<dbReference type="Gene3D" id="2.60.40.1180">
    <property type="entry name" value="Golgi alpha-mannosidase II"/>
    <property type="match status" value="1"/>
</dbReference>